<gene>
    <name evidence="2" type="ORF">LC586_01570</name>
</gene>
<evidence type="ECO:0000313" key="3">
    <source>
        <dbReference type="Proteomes" id="UP001199525"/>
    </source>
</evidence>
<keyword evidence="1" id="KW-0812">Transmembrane</keyword>
<comment type="caution">
    <text evidence="2">The sequence shown here is derived from an EMBL/GenBank/DDBJ whole genome shotgun (WGS) entry which is preliminary data.</text>
</comment>
<keyword evidence="1" id="KW-0472">Membrane</keyword>
<name>A0ABS8I240_9NOSO</name>
<feature type="transmembrane region" description="Helical" evidence="1">
    <location>
        <begin position="6"/>
        <end position="24"/>
    </location>
</feature>
<evidence type="ECO:0000313" key="2">
    <source>
        <dbReference type="EMBL" id="MCC5597961.1"/>
    </source>
</evidence>
<evidence type="ECO:0000256" key="1">
    <source>
        <dbReference type="SAM" id="Phobius"/>
    </source>
</evidence>
<organism evidence="2 3">
    <name type="scientific">Nostoc favosum CHAB5714</name>
    <dbReference type="NCBI Taxonomy" id="2780399"/>
    <lineage>
        <taxon>Bacteria</taxon>
        <taxon>Bacillati</taxon>
        <taxon>Cyanobacteriota</taxon>
        <taxon>Cyanophyceae</taxon>
        <taxon>Nostocales</taxon>
        <taxon>Nostocaceae</taxon>
        <taxon>Nostoc</taxon>
        <taxon>Nostoc favosum</taxon>
    </lineage>
</organism>
<sequence>MEIVILLFWLALMSFLLRIAFLVVQTHQETRRRYHPKRTATYRQSKKSTHFFQFKRPSTNRVSNSREWKELLILVQGDTATANRLIDGERRRNPGRSSDWYLDKAIWQLKRDRH</sequence>
<accession>A0ABS8I240</accession>
<keyword evidence="3" id="KW-1185">Reference proteome</keyword>
<protein>
    <submittedName>
        <fullName evidence="2">Uncharacterized protein</fullName>
    </submittedName>
</protein>
<keyword evidence="1" id="KW-1133">Transmembrane helix</keyword>
<proteinExistence type="predicted"/>
<dbReference type="Proteomes" id="UP001199525">
    <property type="component" value="Unassembled WGS sequence"/>
</dbReference>
<reference evidence="2 3" key="1">
    <citation type="journal article" date="2021" name="Microorganisms">
        <title>Genome Evolution of Filamentous Cyanobacterium Nostoc Species: From Facultative Symbiosis to Free Living.</title>
        <authorList>
            <person name="Huo D."/>
            <person name="Li H."/>
            <person name="Cai F."/>
            <person name="Guo X."/>
            <person name="Qiao Z."/>
            <person name="Wang W."/>
            <person name="Yu G."/>
            <person name="Li R."/>
        </authorList>
    </citation>
    <scope>NUCLEOTIDE SEQUENCE [LARGE SCALE GENOMIC DNA]</scope>
    <source>
        <strain evidence="2 3">CHAB 5714</strain>
    </source>
</reference>
<dbReference type="RefSeq" id="WP_229482636.1">
    <property type="nucleotide sequence ID" value="NZ_JAIVFQ010000002.1"/>
</dbReference>
<dbReference type="EMBL" id="JAIVFQ010000002">
    <property type="protein sequence ID" value="MCC5597961.1"/>
    <property type="molecule type" value="Genomic_DNA"/>
</dbReference>